<protein>
    <recommendedName>
        <fullName evidence="1">MULE transposase domain-containing protein</fullName>
    </recommendedName>
</protein>
<evidence type="ECO:0000259" key="1">
    <source>
        <dbReference type="Pfam" id="PF10551"/>
    </source>
</evidence>
<feature type="domain" description="MULE transposase" evidence="1">
    <location>
        <begin position="198"/>
        <end position="288"/>
    </location>
</feature>
<dbReference type="VEuPathDB" id="TrichDB:TVAG_013260"/>
<evidence type="ECO:0000313" key="3">
    <source>
        <dbReference type="Proteomes" id="UP000001542"/>
    </source>
</evidence>
<sequence>MISVDLEELIAFGIKQEVKGGVPYRRRTGSPKQYVTYSCSYPLCKAKFRVEEQNGVFTISKVNEEHCHHIGVEMGSHYASKFYQKWIELYIKNGGKQFLAQKAFFDKFGIDTNNKETMKLFAQSTDALKHKFYRLDEIIAQRLSNDPYTSLEAFLNNLQEECPDDLVQFDYNGDFSEFTIIYAPFAAKELVHSIDNPLHVDSTHSLIKGKIQLFAVTMKTSQNTIFPFCYFLVNPQTSEKIQECLVKFCEFAHLDPQHWSADCALNIARAIEDGFPLAQLSWCAVHVLRACAKVGSYFDNPQNFENFYLAMDFLTLRADATNAEKLAEESDETYEFLTTMLEEEEPRALKYFYKQWRRTKEHWMMLYRGEGDSTNNIAESHFHQLKQTFFLCKKNERIDDIVITLITVVIPNAIIKVQVANVLNEERAVRILTRAGNQIVEQRASKHDECLKLIQHILEIVESRRIEPNVLIPSLKAILNLAQRSLKEE</sequence>
<dbReference type="Pfam" id="PF10551">
    <property type="entry name" value="MULE"/>
    <property type="match status" value="1"/>
</dbReference>
<dbReference type="InParanoid" id="A2DD82"/>
<dbReference type="PANTHER" id="PTHR48142">
    <property type="entry name" value="PIGMENTOSA GTPASE REGULATOR-LIKE PROTEIN, PUTATIVE-RELATED"/>
    <property type="match status" value="1"/>
</dbReference>
<dbReference type="InterPro" id="IPR018289">
    <property type="entry name" value="MULE_transposase_dom"/>
</dbReference>
<dbReference type="EMBL" id="DS113189">
    <property type="protein sequence ID" value="EAY21561.1"/>
    <property type="molecule type" value="Genomic_DNA"/>
</dbReference>
<dbReference type="PANTHER" id="PTHR48142:SF1">
    <property type="entry name" value="MULE TRANSPOSASE DOMAIN-CONTAINING PROTEIN"/>
    <property type="match status" value="1"/>
</dbReference>
<dbReference type="OrthoDB" id="3247294at2759"/>
<dbReference type="AlphaFoldDB" id="A2DD82"/>
<gene>
    <name evidence="2" type="ORF">TVAG_013260</name>
</gene>
<dbReference type="VEuPathDB" id="TrichDB:TVAGG3_0981770"/>
<organism evidence="2 3">
    <name type="scientific">Trichomonas vaginalis (strain ATCC PRA-98 / G3)</name>
    <dbReference type="NCBI Taxonomy" id="412133"/>
    <lineage>
        <taxon>Eukaryota</taxon>
        <taxon>Metamonada</taxon>
        <taxon>Parabasalia</taxon>
        <taxon>Trichomonadida</taxon>
        <taxon>Trichomonadidae</taxon>
        <taxon>Trichomonas</taxon>
    </lineage>
</organism>
<proteinExistence type="predicted"/>
<accession>A2DD82</accession>
<name>A2DD82_TRIV3</name>
<dbReference type="Proteomes" id="UP000001542">
    <property type="component" value="Unassembled WGS sequence"/>
</dbReference>
<evidence type="ECO:0000313" key="2">
    <source>
        <dbReference type="EMBL" id="EAY21561.1"/>
    </source>
</evidence>
<dbReference type="KEGG" id="tva:5467089"/>
<reference evidence="2" key="1">
    <citation type="submission" date="2006-10" db="EMBL/GenBank/DDBJ databases">
        <authorList>
            <person name="Amadeo P."/>
            <person name="Zhao Q."/>
            <person name="Wortman J."/>
            <person name="Fraser-Liggett C."/>
            <person name="Carlton J."/>
        </authorList>
    </citation>
    <scope>NUCLEOTIDE SEQUENCE</scope>
    <source>
        <strain evidence="2">G3</strain>
    </source>
</reference>
<reference evidence="2" key="2">
    <citation type="journal article" date="2007" name="Science">
        <title>Draft genome sequence of the sexually transmitted pathogen Trichomonas vaginalis.</title>
        <authorList>
            <person name="Carlton J.M."/>
            <person name="Hirt R.P."/>
            <person name="Silva J.C."/>
            <person name="Delcher A.L."/>
            <person name="Schatz M."/>
            <person name="Zhao Q."/>
            <person name="Wortman J.R."/>
            <person name="Bidwell S.L."/>
            <person name="Alsmark U.C.M."/>
            <person name="Besteiro S."/>
            <person name="Sicheritz-Ponten T."/>
            <person name="Noel C.J."/>
            <person name="Dacks J.B."/>
            <person name="Foster P.G."/>
            <person name="Simillion C."/>
            <person name="Van de Peer Y."/>
            <person name="Miranda-Saavedra D."/>
            <person name="Barton G.J."/>
            <person name="Westrop G.D."/>
            <person name="Mueller S."/>
            <person name="Dessi D."/>
            <person name="Fiori P.L."/>
            <person name="Ren Q."/>
            <person name="Paulsen I."/>
            <person name="Zhang H."/>
            <person name="Bastida-Corcuera F.D."/>
            <person name="Simoes-Barbosa A."/>
            <person name="Brown M.T."/>
            <person name="Hayes R.D."/>
            <person name="Mukherjee M."/>
            <person name="Okumura C.Y."/>
            <person name="Schneider R."/>
            <person name="Smith A.J."/>
            <person name="Vanacova S."/>
            <person name="Villalvazo M."/>
            <person name="Haas B.J."/>
            <person name="Pertea M."/>
            <person name="Feldblyum T.V."/>
            <person name="Utterback T.R."/>
            <person name="Shu C.L."/>
            <person name="Osoegawa K."/>
            <person name="de Jong P.J."/>
            <person name="Hrdy I."/>
            <person name="Horvathova L."/>
            <person name="Zubacova Z."/>
            <person name="Dolezal P."/>
            <person name="Malik S.B."/>
            <person name="Logsdon J.M. Jr."/>
            <person name="Henze K."/>
            <person name="Gupta A."/>
            <person name="Wang C.C."/>
            <person name="Dunne R.L."/>
            <person name="Upcroft J.A."/>
            <person name="Upcroft P."/>
            <person name="White O."/>
            <person name="Salzberg S.L."/>
            <person name="Tang P."/>
            <person name="Chiu C.-H."/>
            <person name="Lee Y.-S."/>
            <person name="Embley T.M."/>
            <person name="Coombs G.H."/>
            <person name="Mottram J.C."/>
            <person name="Tachezy J."/>
            <person name="Fraser-Liggett C.M."/>
            <person name="Johnson P.J."/>
        </authorList>
    </citation>
    <scope>NUCLEOTIDE SEQUENCE [LARGE SCALE GENOMIC DNA]</scope>
    <source>
        <strain evidence="2">G3</strain>
    </source>
</reference>
<keyword evidence="3" id="KW-1185">Reference proteome</keyword>